<dbReference type="Proteomes" id="UP001154252">
    <property type="component" value="Unassembled WGS sequence"/>
</dbReference>
<dbReference type="AlphaFoldDB" id="A0A9W4P5H5"/>
<evidence type="ECO:0000313" key="3">
    <source>
        <dbReference type="Proteomes" id="UP001154252"/>
    </source>
</evidence>
<sequence>MPGWDHGILITLLRRLVERQLLAMNVDDGCITLGSPKNVLGGWVKEPDLCWFLVTSCSQPRCVVEVGTSKSARRLSIDAHGWLEAPHSSAQAVITVSFKYIDAENELNPLTISVLELVDRISNVDSRLSPLTSARTAALDIWNVGGSLAVAGFHVVKDEEDLTVTTKEIRLRFELFTSRPALNEGEHDIVLTEEMVIRLVRQLWEYRQQYGISV</sequence>
<organism evidence="2 3">
    <name type="scientific">Penicillium egyptiacum</name>
    <dbReference type="NCBI Taxonomy" id="1303716"/>
    <lineage>
        <taxon>Eukaryota</taxon>
        <taxon>Fungi</taxon>
        <taxon>Dikarya</taxon>
        <taxon>Ascomycota</taxon>
        <taxon>Pezizomycotina</taxon>
        <taxon>Eurotiomycetes</taxon>
        <taxon>Eurotiomycetidae</taxon>
        <taxon>Eurotiales</taxon>
        <taxon>Aspergillaceae</taxon>
        <taxon>Penicillium</taxon>
    </lineage>
</organism>
<evidence type="ECO:0000313" key="2">
    <source>
        <dbReference type="EMBL" id="CAG8899677.1"/>
    </source>
</evidence>
<dbReference type="EMBL" id="CAJVRC010000866">
    <property type="protein sequence ID" value="CAG8899677.1"/>
    <property type="molecule type" value="Genomic_DNA"/>
</dbReference>
<keyword evidence="1" id="KW-0732">Signal</keyword>
<protein>
    <submittedName>
        <fullName evidence="2">Uncharacterized protein</fullName>
    </submittedName>
</protein>
<reference evidence="2" key="1">
    <citation type="submission" date="2021-07" db="EMBL/GenBank/DDBJ databases">
        <authorList>
            <person name="Branca A.L. A."/>
        </authorList>
    </citation>
    <scope>NUCLEOTIDE SEQUENCE</scope>
</reference>
<gene>
    <name evidence="2" type="ORF">PEGY_LOCUS5787</name>
</gene>
<comment type="caution">
    <text evidence="2">The sequence shown here is derived from an EMBL/GenBank/DDBJ whole genome shotgun (WGS) entry which is preliminary data.</text>
</comment>
<keyword evidence="3" id="KW-1185">Reference proteome</keyword>
<proteinExistence type="predicted"/>
<dbReference type="OrthoDB" id="76567at2759"/>
<feature type="chain" id="PRO_5040779418" evidence="1">
    <location>
        <begin position="20"/>
        <end position="214"/>
    </location>
</feature>
<name>A0A9W4P5H5_9EURO</name>
<feature type="signal peptide" evidence="1">
    <location>
        <begin position="1"/>
        <end position="19"/>
    </location>
</feature>
<accession>A0A9W4P5H5</accession>
<evidence type="ECO:0000256" key="1">
    <source>
        <dbReference type="SAM" id="SignalP"/>
    </source>
</evidence>